<dbReference type="InterPro" id="IPR002698">
    <property type="entry name" value="FTHF_cligase"/>
</dbReference>
<dbReference type="Pfam" id="PF01812">
    <property type="entry name" value="5-FTHF_cyc-lig"/>
    <property type="match status" value="1"/>
</dbReference>
<evidence type="ECO:0000256" key="5">
    <source>
        <dbReference type="RuleBase" id="RU361279"/>
    </source>
</evidence>
<dbReference type="PANTHER" id="PTHR23407:SF1">
    <property type="entry name" value="5-FORMYLTETRAHYDROFOLATE CYCLO-LIGASE"/>
    <property type="match status" value="1"/>
</dbReference>
<organism evidence="6 7">
    <name type="scientific">Syntrophobotulus glycolicus (strain DSM 8271 / FlGlyR)</name>
    <dbReference type="NCBI Taxonomy" id="645991"/>
    <lineage>
        <taxon>Bacteria</taxon>
        <taxon>Bacillati</taxon>
        <taxon>Bacillota</taxon>
        <taxon>Clostridia</taxon>
        <taxon>Eubacteriales</taxon>
        <taxon>Desulfitobacteriaceae</taxon>
        <taxon>Syntrophobotulus</taxon>
    </lineage>
</organism>
<keyword evidence="2 4" id="KW-0547">Nucleotide-binding</keyword>
<dbReference type="NCBIfam" id="TIGR02727">
    <property type="entry name" value="MTHFS_bact"/>
    <property type="match status" value="1"/>
</dbReference>
<comment type="catalytic activity">
    <reaction evidence="5">
        <text>(6S)-5-formyl-5,6,7,8-tetrahydrofolate + ATP = (6R)-5,10-methenyltetrahydrofolate + ADP + phosphate</text>
        <dbReference type="Rhea" id="RHEA:10488"/>
        <dbReference type="ChEBI" id="CHEBI:30616"/>
        <dbReference type="ChEBI" id="CHEBI:43474"/>
        <dbReference type="ChEBI" id="CHEBI:57455"/>
        <dbReference type="ChEBI" id="CHEBI:57457"/>
        <dbReference type="ChEBI" id="CHEBI:456216"/>
        <dbReference type="EC" id="6.3.3.2"/>
    </reaction>
</comment>
<proteinExistence type="inferred from homology"/>
<evidence type="ECO:0000256" key="4">
    <source>
        <dbReference type="PIRSR" id="PIRSR006806-1"/>
    </source>
</evidence>
<dbReference type="GO" id="GO:0009396">
    <property type="term" value="P:folic acid-containing compound biosynthetic process"/>
    <property type="evidence" value="ECO:0007669"/>
    <property type="project" value="TreeGrafter"/>
</dbReference>
<evidence type="ECO:0000256" key="3">
    <source>
        <dbReference type="ARBA" id="ARBA00022840"/>
    </source>
</evidence>
<dbReference type="EMBL" id="CP002547">
    <property type="protein sequence ID" value="ADY56961.1"/>
    <property type="molecule type" value="Genomic_DNA"/>
</dbReference>
<keyword evidence="3 4" id="KW-0067">ATP-binding</keyword>
<feature type="binding site" evidence="4">
    <location>
        <position position="52"/>
    </location>
    <ligand>
        <name>substrate</name>
    </ligand>
</feature>
<dbReference type="HOGENOM" id="CLU_066245_2_2_9"/>
<name>F0SXA1_SYNGF</name>
<comment type="similarity">
    <text evidence="1 5">Belongs to the 5-formyltetrahydrofolate cyclo-ligase family.</text>
</comment>
<feature type="binding site" evidence="4">
    <location>
        <begin position="6"/>
        <end position="10"/>
    </location>
    <ligand>
        <name>ATP</name>
        <dbReference type="ChEBI" id="CHEBI:30616"/>
    </ligand>
</feature>
<dbReference type="GO" id="GO:0035999">
    <property type="term" value="P:tetrahydrofolate interconversion"/>
    <property type="evidence" value="ECO:0007669"/>
    <property type="project" value="TreeGrafter"/>
</dbReference>
<sequence>MAAEEKDNLRQKIGRYRANLTPEERRTKSRRIMECVLTLPQFCQAQSVMLYLEIRDEVETTSLARKTIGMGKRLVVPLCKENRIIPCEIASLEDDLAAGYMGIREPKETCARPVQPEEIEAVLVPGLVFDQEGRRIGYGGGYYDRFLPLLPAGTPIIGLAFECQVLGKISTEEHDQRMSLLVTENGVIYQR</sequence>
<evidence type="ECO:0000256" key="1">
    <source>
        <dbReference type="ARBA" id="ARBA00010638"/>
    </source>
</evidence>
<dbReference type="Gene3D" id="3.40.50.10420">
    <property type="entry name" value="NagB/RpiA/CoA transferase-like"/>
    <property type="match status" value="1"/>
</dbReference>
<dbReference type="InterPro" id="IPR037171">
    <property type="entry name" value="NagB/RpiA_transferase-like"/>
</dbReference>
<dbReference type="GO" id="GO:0005524">
    <property type="term" value="F:ATP binding"/>
    <property type="evidence" value="ECO:0007669"/>
    <property type="project" value="UniProtKB-KW"/>
</dbReference>
<dbReference type="AlphaFoldDB" id="F0SXA1"/>
<dbReference type="PANTHER" id="PTHR23407">
    <property type="entry name" value="ATPASE INHIBITOR/5-FORMYLTETRAHYDROFOLATE CYCLO-LIGASE"/>
    <property type="match status" value="1"/>
</dbReference>
<dbReference type="KEGG" id="sgy:Sgly_2688"/>
<keyword evidence="7" id="KW-1185">Reference proteome</keyword>
<dbReference type="RefSeq" id="WP_013625781.1">
    <property type="nucleotide sequence ID" value="NC_015172.1"/>
</dbReference>
<gene>
    <name evidence="6" type="ordered locus">Sgly_2688</name>
</gene>
<feature type="binding site" evidence="4">
    <location>
        <begin position="135"/>
        <end position="143"/>
    </location>
    <ligand>
        <name>ATP</name>
        <dbReference type="ChEBI" id="CHEBI:30616"/>
    </ligand>
</feature>
<dbReference type="GO" id="GO:0046872">
    <property type="term" value="F:metal ion binding"/>
    <property type="evidence" value="ECO:0007669"/>
    <property type="project" value="UniProtKB-KW"/>
</dbReference>
<accession>F0SXA1</accession>
<keyword evidence="5" id="KW-0460">Magnesium</keyword>
<dbReference type="Proteomes" id="UP000007488">
    <property type="component" value="Chromosome"/>
</dbReference>
<evidence type="ECO:0000313" key="6">
    <source>
        <dbReference type="EMBL" id="ADY56961.1"/>
    </source>
</evidence>
<dbReference type="eggNOG" id="COG0212">
    <property type="taxonomic scope" value="Bacteria"/>
</dbReference>
<dbReference type="STRING" id="645991.Sgly_2688"/>
<dbReference type="InterPro" id="IPR024185">
    <property type="entry name" value="FTHF_cligase-like_sf"/>
</dbReference>
<dbReference type="EC" id="6.3.3.2" evidence="5"/>
<comment type="cofactor">
    <cofactor evidence="5">
        <name>Mg(2+)</name>
        <dbReference type="ChEBI" id="CHEBI:18420"/>
    </cofactor>
</comment>
<reference evidence="7" key="2">
    <citation type="submission" date="2011-02" db="EMBL/GenBank/DDBJ databases">
        <title>The complete genome of Syntrophobotulus glycolicus DSM 8271.</title>
        <authorList>
            <person name="Lucas S."/>
            <person name="Copeland A."/>
            <person name="Lapidus A."/>
            <person name="Bruce D."/>
            <person name="Goodwin L."/>
            <person name="Pitluck S."/>
            <person name="Kyrpides N."/>
            <person name="Mavromatis K."/>
            <person name="Pagani I."/>
            <person name="Ivanova N."/>
            <person name="Mikhailova N."/>
            <person name="Chertkov O."/>
            <person name="Held B."/>
            <person name="Detter J.C."/>
            <person name="Tapia R."/>
            <person name="Han C."/>
            <person name="Land M."/>
            <person name="Hauser L."/>
            <person name="Markowitz V."/>
            <person name="Cheng J.-F."/>
            <person name="Hugenholtz P."/>
            <person name="Woyke T."/>
            <person name="Wu D."/>
            <person name="Spring S."/>
            <person name="Schroeder M."/>
            <person name="Brambilla E."/>
            <person name="Klenk H.-P."/>
            <person name="Eisen J.A."/>
        </authorList>
    </citation>
    <scope>NUCLEOTIDE SEQUENCE [LARGE SCALE GENOMIC DNA]</scope>
    <source>
        <strain evidence="7">DSM 8271 / FlGlyR</strain>
    </source>
</reference>
<dbReference type="GO" id="GO:0030272">
    <property type="term" value="F:5-formyltetrahydrofolate cyclo-ligase activity"/>
    <property type="evidence" value="ECO:0007669"/>
    <property type="project" value="UniProtKB-EC"/>
</dbReference>
<reference evidence="6 7" key="1">
    <citation type="journal article" date="2011" name="Stand. Genomic Sci.">
        <title>Complete genome sequence of Syntrophobotulus glycolicus type strain (FlGlyR).</title>
        <authorList>
            <person name="Han C."/>
            <person name="Mwirichia R."/>
            <person name="Chertkov O."/>
            <person name="Held B."/>
            <person name="Lapidus A."/>
            <person name="Nolan M."/>
            <person name="Lucas S."/>
            <person name="Hammon N."/>
            <person name="Deshpande S."/>
            <person name="Cheng J.F."/>
            <person name="Tapia R."/>
            <person name="Goodwin L."/>
            <person name="Pitluck S."/>
            <person name="Huntemann M."/>
            <person name="Liolios K."/>
            <person name="Ivanova N."/>
            <person name="Pagani I."/>
            <person name="Mavromatis K."/>
            <person name="Ovchinikova G."/>
            <person name="Pati A."/>
            <person name="Chen A."/>
            <person name="Palaniappan K."/>
            <person name="Land M."/>
            <person name="Hauser L."/>
            <person name="Brambilla E.M."/>
            <person name="Rohde M."/>
            <person name="Spring S."/>
            <person name="Sikorski J."/>
            <person name="Goker M."/>
            <person name="Woyke T."/>
            <person name="Bristow J."/>
            <person name="Eisen J.A."/>
            <person name="Markowitz V."/>
            <person name="Hugenholtz P."/>
            <person name="Kyrpides N.C."/>
            <person name="Klenk H.P."/>
            <person name="Detter J.C."/>
        </authorList>
    </citation>
    <scope>NUCLEOTIDE SEQUENCE [LARGE SCALE GENOMIC DNA]</scope>
    <source>
        <strain evidence="7">DSM 8271 / FlGlyR</strain>
    </source>
</reference>
<protein>
    <recommendedName>
        <fullName evidence="5">5-formyltetrahydrofolate cyclo-ligase</fullName>
        <ecNumber evidence="5">6.3.3.2</ecNumber>
    </recommendedName>
</protein>
<feature type="binding site" evidence="4">
    <location>
        <position position="57"/>
    </location>
    <ligand>
        <name>substrate</name>
    </ligand>
</feature>
<dbReference type="PIRSF" id="PIRSF006806">
    <property type="entry name" value="FTHF_cligase"/>
    <property type="match status" value="1"/>
</dbReference>
<evidence type="ECO:0000256" key="2">
    <source>
        <dbReference type="ARBA" id="ARBA00022741"/>
    </source>
</evidence>
<evidence type="ECO:0000313" key="7">
    <source>
        <dbReference type="Proteomes" id="UP000007488"/>
    </source>
</evidence>
<keyword evidence="5" id="KW-0479">Metal-binding</keyword>
<dbReference type="SUPFAM" id="SSF100950">
    <property type="entry name" value="NagB/RpiA/CoA transferase-like"/>
    <property type="match status" value="1"/>
</dbReference>